<evidence type="ECO:0000256" key="2">
    <source>
        <dbReference type="SAM" id="SignalP"/>
    </source>
</evidence>
<organism evidence="4 5">
    <name type="scientific">Dactylosporangium matsuzakiense</name>
    <dbReference type="NCBI Taxonomy" id="53360"/>
    <lineage>
        <taxon>Bacteria</taxon>
        <taxon>Bacillati</taxon>
        <taxon>Actinomycetota</taxon>
        <taxon>Actinomycetes</taxon>
        <taxon>Micromonosporales</taxon>
        <taxon>Micromonosporaceae</taxon>
        <taxon>Dactylosporangium</taxon>
    </lineage>
</organism>
<dbReference type="AlphaFoldDB" id="A0A9W6KHR8"/>
<dbReference type="SUPFAM" id="SSF50370">
    <property type="entry name" value="Ricin B-like lectins"/>
    <property type="match status" value="1"/>
</dbReference>
<keyword evidence="5" id="KW-1185">Reference proteome</keyword>
<evidence type="ECO:0000313" key="4">
    <source>
        <dbReference type="EMBL" id="GLL01005.1"/>
    </source>
</evidence>
<evidence type="ECO:0000313" key="5">
    <source>
        <dbReference type="Proteomes" id="UP001143480"/>
    </source>
</evidence>
<dbReference type="RefSeq" id="WP_261958684.1">
    <property type="nucleotide sequence ID" value="NZ_BAAAXA010000001.1"/>
</dbReference>
<feature type="chain" id="PRO_5040950996" description="Ricin B lectin domain-containing protein" evidence="2">
    <location>
        <begin position="34"/>
        <end position="208"/>
    </location>
</feature>
<feature type="domain" description="Ricin B lectin" evidence="3">
    <location>
        <begin position="118"/>
        <end position="176"/>
    </location>
</feature>
<comment type="caution">
    <text evidence="4">The sequence shown here is derived from an EMBL/GenBank/DDBJ whole genome shotgun (WGS) entry which is preliminary data.</text>
</comment>
<dbReference type="EMBL" id="BSFP01000012">
    <property type="protein sequence ID" value="GLL01005.1"/>
    <property type="molecule type" value="Genomic_DNA"/>
</dbReference>
<dbReference type="Pfam" id="PF14200">
    <property type="entry name" value="RicinB_lectin_2"/>
    <property type="match status" value="1"/>
</dbReference>
<gene>
    <name evidence="4" type="ORF">GCM10017581_027460</name>
</gene>
<name>A0A9W6KHR8_9ACTN</name>
<keyword evidence="2" id="KW-0732">Signal</keyword>
<feature type="compositionally biased region" description="Polar residues" evidence="1">
    <location>
        <begin position="185"/>
        <end position="201"/>
    </location>
</feature>
<reference evidence="4" key="1">
    <citation type="journal article" date="2014" name="Int. J. Syst. Evol. Microbiol.">
        <title>Complete genome sequence of Corynebacterium casei LMG S-19264T (=DSM 44701T), isolated from a smear-ripened cheese.</title>
        <authorList>
            <consortium name="US DOE Joint Genome Institute (JGI-PGF)"/>
            <person name="Walter F."/>
            <person name="Albersmeier A."/>
            <person name="Kalinowski J."/>
            <person name="Ruckert C."/>
        </authorList>
    </citation>
    <scope>NUCLEOTIDE SEQUENCE</scope>
    <source>
        <strain evidence="4">VKM Ac-1321</strain>
    </source>
</reference>
<feature type="region of interest" description="Disordered" evidence="1">
    <location>
        <begin position="183"/>
        <end position="208"/>
    </location>
</feature>
<dbReference type="InterPro" id="IPR000772">
    <property type="entry name" value="Ricin_B_lectin"/>
</dbReference>
<reference evidence="4" key="2">
    <citation type="submission" date="2023-01" db="EMBL/GenBank/DDBJ databases">
        <authorList>
            <person name="Sun Q."/>
            <person name="Evtushenko L."/>
        </authorList>
    </citation>
    <scope>NUCLEOTIDE SEQUENCE</scope>
    <source>
        <strain evidence="4">VKM Ac-1321</strain>
    </source>
</reference>
<evidence type="ECO:0000259" key="3">
    <source>
        <dbReference type="Pfam" id="PF14200"/>
    </source>
</evidence>
<feature type="signal peptide" evidence="2">
    <location>
        <begin position="1"/>
        <end position="33"/>
    </location>
</feature>
<protein>
    <recommendedName>
        <fullName evidence="3">Ricin B lectin domain-containing protein</fullName>
    </recommendedName>
</protein>
<evidence type="ECO:0000256" key="1">
    <source>
        <dbReference type="SAM" id="MobiDB-lite"/>
    </source>
</evidence>
<proteinExistence type="predicted"/>
<dbReference type="Gene3D" id="2.80.10.50">
    <property type="match status" value="1"/>
</dbReference>
<dbReference type="InterPro" id="IPR035992">
    <property type="entry name" value="Ricin_B-like_lectins"/>
</dbReference>
<sequence length="208" mass="21598">MRTSTVRRTATLPGGVALAAALLAGLNATPAAAEDILPPVKDQIIQPAGAANVLQPDGDEAGARIVQRPRIGQAGQAPDSQVWTKQFPRIEAATTVTSKVLPNAFAFQPSLRPGSRPLCLDVVGDSQQAGAALELRPCDGTPSQAFVLLSNAGPTLVQNVGSGLMLTVQADGTVVQRGVFKRAETQSNGGPQPRTKSTATQLFRFGPR</sequence>
<dbReference type="CDD" id="cd00161">
    <property type="entry name" value="beta-trefoil_Ricin-like"/>
    <property type="match status" value="1"/>
</dbReference>
<accession>A0A9W6KHR8</accession>
<dbReference type="Proteomes" id="UP001143480">
    <property type="component" value="Unassembled WGS sequence"/>
</dbReference>